<dbReference type="GO" id="GO:0071897">
    <property type="term" value="P:DNA biosynthetic process"/>
    <property type="evidence" value="ECO:0007669"/>
    <property type="project" value="UniProtKB-ARBA"/>
</dbReference>
<gene>
    <name evidence="2" type="ORF">PPYR_09303</name>
</gene>
<evidence type="ECO:0000313" key="3">
    <source>
        <dbReference type="Proteomes" id="UP000327044"/>
    </source>
</evidence>
<organism evidence="2 3">
    <name type="scientific">Photinus pyralis</name>
    <name type="common">Common eastern firefly</name>
    <name type="synonym">Lampyris pyralis</name>
    <dbReference type="NCBI Taxonomy" id="7054"/>
    <lineage>
        <taxon>Eukaryota</taxon>
        <taxon>Metazoa</taxon>
        <taxon>Ecdysozoa</taxon>
        <taxon>Arthropoda</taxon>
        <taxon>Hexapoda</taxon>
        <taxon>Insecta</taxon>
        <taxon>Pterygota</taxon>
        <taxon>Neoptera</taxon>
        <taxon>Endopterygota</taxon>
        <taxon>Coleoptera</taxon>
        <taxon>Polyphaga</taxon>
        <taxon>Elateriformia</taxon>
        <taxon>Elateroidea</taxon>
        <taxon>Lampyridae</taxon>
        <taxon>Lampyrinae</taxon>
        <taxon>Photinus</taxon>
    </lineage>
</organism>
<dbReference type="PANTHER" id="PTHR31635:SF196">
    <property type="entry name" value="REVERSE TRANSCRIPTASE DOMAIN-CONTAINING PROTEIN-RELATED"/>
    <property type="match status" value="1"/>
</dbReference>
<dbReference type="PROSITE" id="PS50878">
    <property type="entry name" value="RT_POL"/>
    <property type="match status" value="1"/>
</dbReference>
<dbReference type="Proteomes" id="UP000327044">
    <property type="component" value="Unassembled WGS sequence"/>
</dbReference>
<proteinExistence type="predicted"/>
<evidence type="ECO:0000313" key="2">
    <source>
        <dbReference type="EMBL" id="KAB0798310.1"/>
    </source>
</evidence>
<dbReference type="Pfam" id="PF00078">
    <property type="entry name" value="RVT_1"/>
    <property type="match status" value="1"/>
</dbReference>
<dbReference type="InterPro" id="IPR043502">
    <property type="entry name" value="DNA/RNA_pol_sf"/>
</dbReference>
<name>A0A5N4ALU6_PHOPY</name>
<dbReference type="PANTHER" id="PTHR31635">
    <property type="entry name" value="REVERSE TRANSCRIPTASE DOMAIN-CONTAINING PROTEIN-RELATED"/>
    <property type="match status" value="1"/>
</dbReference>
<comment type="caution">
    <text evidence="2">The sequence shown here is derived from an EMBL/GenBank/DDBJ whole genome shotgun (WGS) entry which is preliminary data.</text>
</comment>
<dbReference type="InParanoid" id="A0A5N4ALU6"/>
<dbReference type="InterPro" id="IPR000477">
    <property type="entry name" value="RT_dom"/>
</dbReference>
<dbReference type="SUPFAM" id="SSF56672">
    <property type="entry name" value="DNA/RNA polymerases"/>
    <property type="match status" value="1"/>
</dbReference>
<evidence type="ECO:0000259" key="1">
    <source>
        <dbReference type="PROSITE" id="PS50878"/>
    </source>
</evidence>
<dbReference type="EMBL" id="VVIM01000006">
    <property type="protein sequence ID" value="KAB0798310.1"/>
    <property type="molecule type" value="Genomic_DNA"/>
</dbReference>
<sequence length="412" mass="47048">MNFPKSLIGLIKALYSEASSHIRIQHLLSQPIQIRKGIRQGCPMSGPLFALAMEPFLKMCNRKMRGFALPNDPLQTACMSAYADDVLLFVSHDDDFRILAECIQRFSVQSGAVVNFQKSQGLWCGEWKHRTDSPLGCCWTSDTIKVLGVTFAGSEQHMIGLAEEEIHQKITNGISKWNHKAGTLSIKGRIKIVNTFIVPKIWHILQIMPVSNRTTDSIQSQLTNFIWRNRKHWTQKDSLCLPEYLGGLGMVHIKSKVATFRIITAIKCIRQKETKWARMMYYNISKEVGTQIQWQVLYNKELQLPTALTKFADSVINAWNRIPTSFANFPSNKNDFNNLPLSECFLWPKPIAKILSSDIWFKCGLYLIGDCIDGSEWKRKEELCNVYVTLRGIFYLKGTENSNSNVYVSILI</sequence>
<keyword evidence="3" id="KW-1185">Reference proteome</keyword>
<protein>
    <recommendedName>
        <fullName evidence="1">Reverse transcriptase domain-containing protein</fullName>
    </recommendedName>
</protein>
<feature type="domain" description="Reverse transcriptase" evidence="1">
    <location>
        <begin position="1"/>
        <end position="151"/>
    </location>
</feature>
<dbReference type="AlphaFoldDB" id="A0A5N4ALU6"/>
<accession>A0A5N4ALU6</accession>
<reference evidence="2 3" key="1">
    <citation type="journal article" date="2018" name="Elife">
        <title>Firefly genomes illuminate parallel origins of bioluminescence in beetles.</title>
        <authorList>
            <person name="Fallon T.R."/>
            <person name="Lower S.E."/>
            <person name="Chang C.H."/>
            <person name="Bessho-Uehara M."/>
            <person name="Martin G.J."/>
            <person name="Bewick A.J."/>
            <person name="Behringer M."/>
            <person name="Debat H.J."/>
            <person name="Wong I."/>
            <person name="Day J.C."/>
            <person name="Suvorov A."/>
            <person name="Silva C.J."/>
            <person name="Stanger-Hall K.F."/>
            <person name="Hall D.W."/>
            <person name="Schmitz R.J."/>
            <person name="Nelson D.R."/>
            <person name="Lewis S.M."/>
            <person name="Shigenobu S."/>
            <person name="Bybee S.M."/>
            <person name="Larracuente A.M."/>
            <person name="Oba Y."/>
            <person name="Weng J.K."/>
        </authorList>
    </citation>
    <scope>NUCLEOTIDE SEQUENCE [LARGE SCALE GENOMIC DNA]</scope>
    <source>
        <strain evidence="2">1611_PpyrPB1</strain>
        <tissue evidence="2">Whole body</tissue>
    </source>
</reference>